<dbReference type="AlphaFoldDB" id="A0A1G1XE14"/>
<proteinExistence type="predicted"/>
<evidence type="ECO:0000313" key="1">
    <source>
        <dbReference type="EMBL" id="OGY37537.1"/>
    </source>
</evidence>
<dbReference type="Proteomes" id="UP000177941">
    <property type="component" value="Unassembled WGS sequence"/>
</dbReference>
<name>A0A1G1XE14_9BACT</name>
<comment type="caution">
    <text evidence="1">The sequence shown here is derived from an EMBL/GenBank/DDBJ whole genome shotgun (WGS) entry which is preliminary data.</text>
</comment>
<gene>
    <name evidence="1" type="ORF">A3E36_04715</name>
</gene>
<dbReference type="SUPFAM" id="SSF52309">
    <property type="entry name" value="N-(deoxy)ribosyltransferase-like"/>
    <property type="match status" value="1"/>
</dbReference>
<accession>A0A1G1XE14</accession>
<protein>
    <submittedName>
        <fullName evidence="1">Uncharacterized protein</fullName>
    </submittedName>
</protein>
<organism evidence="1 2">
    <name type="scientific">Candidatus Andersenbacteria bacterium RIFCSPHIGHO2_12_FULL_45_11b</name>
    <dbReference type="NCBI Taxonomy" id="1797282"/>
    <lineage>
        <taxon>Bacteria</taxon>
        <taxon>Candidatus Anderseniibacteriota</taxon>
    </lineage>
</organism>
<evidence type="ECO:0000313" key="2">
    <source>
        <dbReference type="Proteomes" id="UP000177941"/>
    </source>
</evidence>
<reference evidence="1 2" key="1">
    <citation type="journal article" date="2016" name="Nat. Commun.">
        <title>Thousands of microbial genomes shed light on interconnected biogeochemical processes in an aquifer system.</title>
        <authorList>
            <person name="Anantharaman K."/>
            <person name="Brown C.T."/>
            <person name="Hug L.A."/>
            <person name="Sharon I."/>
            <person name="Castelle C.J."/>
            <person name="Probst A.J."/>
            <person name="Thomas B.C."/>
            <person name="Singh A."/>
            <person name="Wilkins M.J."/>
            <person name="Karaoz U."/>
            <person name="Brodie E.L."/>
            <person name="Williams K.H."/>
            <person name="Hubbard S.S."/>
            <person name="Banfield J.F."/>
        </authorList>
    </citation>
    <scope>NUCLEOTIDE SEQUENCE [LARGE SCALE GENOMIC DNA]</scope>
</reference>
<dbReference type="EMBL" id="MHHS01000006">
    <property type="protein sequence ID" value="OGY37537.1"/>
    <property type="molecule type" value="Genomic_DNA"/>
</dbReference>
<sequence length="166" mass="18683">MTGLVEAAPAMRNAEYWTPDLIKKMEGATTFSELADVALTVQWRMRNRLVERNIPPHIAQVCGPISTGGTGNRALNLQRFDSAIDMLVGDGVAVFDQMPFEDHFDRITQIHGLGFRELLLPAFYGTLFAKGYIMILYFLPDWETSQGATWERNIAKYLSNIAIIDL</sequence>